<gene>
    <name evidence="2" type="ORF">GCM10022224_081060</name>
</gene>
<accession>A0ABP7DE00</accession>
<organism evidence="2 3">
    <name type="scientific">Nonomuraea antimicrobica</name>
    <dbReference type="NCBI Taxonomy" id="561173"/>
    <lineage>
        <taxon>Bacteria</taxon>
        <taxon>Bacillati</taxon>
        <taxon>Actinomycetota</taxon>
        <taxon>Actinomycetes</taxon>
        <taxon>Streptosporangiales</taxon>
        <taxon>Streptosporangiaceae</taxon>
        <taxon>Nonomuraea</taxon>
    </lineage>
</organism>
<evidence type="ECO:0000256" key="1">
    <source>
        <dbReference type="SAM" id="MobiDB-lite"/>
    </source>
</evidence>
<comment type="caution">
    <text evidence="2">The sequence shown here is derived from an EMBL/GenBank/DDBJ whole genome shotgun (WGS) entry which is preliminary data.</text>
</comment>
<feature type="compositionally biased region" description="Polar residues" evidence="1">
    <location>
        <begin position="36"/>
        <end position="54"/>
    </location>
</feature>
<feature type="region of interest" description="Disordered" evidence="1">
    <location>
        <begin position="1"/>
        <end position="65"/>
    </location>
</feature>
<name>A0ABP7DE00_9ACTN</name>
<proteinExistence type="predicted"/>
<sequence length="65" mass="6836">MQVTRADGTKVGNPLTFNGDSFHYDQYPDAPASDDPTATITTRKAGSASPTGRSTAPAKRSVKHS</sequence>
<dbReference type="EMBL" id="BAAAZP010000171">
    <property type="protein sequence ID" value="GAA3703092.1"/>
    <property type="molecule type" value="Genomic_DNA"/>
</dbReference>
<keyword evidence="3" id="KW-1185">Reference proteome</keyword>
<evidence type="ECO:0000313" key="2">
    <source>
        <dbReference type="EMBL" id="GAA3703092.1"/>
    </source>
</evidence>
<protein>
    <submittedName>
        <fullName evidence="2">Uncharacterized protein</fullName>
    </submittedName>
</protein>
<dbReference type="Proteomes" id="UP001500902">
    <property type="component" value="Unassembled WGS sequence"/>
</dbReference>
<evidence type="ECO:0000313" key="3">
    <source>
        <dbReference type="Proteomes" id="UP001500902"/>
    </source>
</evidence>
<reference evidence="3" key="1">
    <citation type="journal article" date="2019" name="Int. J. Syst. Evol. Microbiol.">
        <title>The Global Catalogue of Microorganisms (GCM) 10K type strain sequencing project: providing services to taxonomists for standard genome sequencing and annotation.</title>
        <authorList>
            <consortium name="The Broad Institute Genomics Platform"/>
            <consortium name="The Broad Institute Genome Sequencing Center for Infectious Disease"/>
            <person name="Wu L."/>
            <person name="Ma J."/>
        </authorList>
    </citation>
    <scope>NUCLEOTIDE SEQUENCE [LARGE SCALE GENOMIC DNA]</scope>
    <source>
        <strain evidence="3">JCM 16904</strain>
    </source>
</reference>